<protein>
    <submittedName>
        <fullName evidence="5">2-haloalkanoic acid dehalogenase-related</fullName>
    </submittedName>
</protein>
<dbReference type="PANTHER" id="PTHR46470:SF2">
    <property type="entry name" value="GLYCERALDEHYDE 3-PHOSPHATE PHOSPHATASE"/>
    <property type="match status" value="1"/>
</dbReference>
<dbReference type="AlphaFoldDB" id="A0A0W8E3L8"/>
<keyword evidence="3" id="KW-0378">Hydrolase</keyword>
<keyword evidence="2" id="KW-0479">Metal-binding</keyword>
<dbReference type="InterPro" id="IPR051400">
    <property type="entry name" value="HAD-like_hydrolase"/>
</dbReference>
<dbReference type="Gene3D" id="3.40.50.1000">
    <property type="entry name" value="HAD superfamily/HAD-like"/>
    <property type="match status" value="1"/>
</dbReference>
<organism evidence="5">
    <name type="scientific">hydrocarbon metagenome</name>
    <dbReference type="NCBI Taxonomy" id="938273"/>
    <lineage>
        <taxon>unclassified sequences</taxon>
        <taxon>metagenomes</taxon>
        <taxon>ecological metagenomes</taxon>
    </lineage>
</organism>
<reference evidence="5" key="1">
    <citation type="journal article" date="2015" name="Proc. Natl. Acad. Sci. U.S.A.">
        <title>Networks of energetic and metabolic interactions define dynamics in microbial communities.</title>
        <authorList>
            <person name="Embree M."/>
            <person name="Liu J.K."/>
            <person name="Al-Bassam M.M."/>
            <person name="Zengler K."/>
        </authorList>
    </citation>
    <scope>NUCLEOTIDE SEQUENCE</scope>
</reference>
<gene>
    <name evidence="5" type="ORF">ASZ90_019354</name>
</gene>
<dbReference type="GO" id="GO:0044281">
    <property type="term" value="P:small molecule metabolic process"/>
    <property type="evidence" value="ECO:0007669"/>
    <property type="project" value="UniProtKB-ARBA"/>
</dbReference>
<dbReference type="Pfam" id="PF00702">
    <property type="entry name" value="Hydrolase"/>
    <property type="match status" value="1"/>
</dbReference>
<dbReference type="InterPro" id="IPR023214">
    <property type="entry name" value="HAD_sf"/>
</dbReference>
<dbReference type="GO" id="GO:0016791">
    <property type="term" value="F:phosphatase activity"/>
    <property type="evidence" value="ECO:0007669"/>
    <property type="project" value="TreeGrafter"/>
</dbReference>
<evidence type="ECO:0000256" key="4">
    <source>
        <dbReference type="ARBA" id="ARBA00022842"/>
    </source>
</evidence>
<dbReference type="InterPro" id="IPR006439">
    <property type="entry name" value="HAD-SF_hydro_IA"/>
</dbReference>
<dbReference type="PRINTS" id="PR00413">
    <property type="entry name" value="HADHALOGNASE"/>
</dbReference>
<sequence>MIRAITFDFWNTLYKGPADRRVFDKRIKAVTQLLQQAGYDLSSEVVGVAFKAAWQKADRMQLEQYFDPTPRGQIEFALQDLQLQVDEHIKDELYQAYTSKLLEIPPDMNDGVAETLPLLAEKHRLAVICNTGVTPGVILRQLMKKDKIFDYFQFLVFSDEVAWAKPNAAIFKYTLENIQMTSQQAAHIGDNEHTDVAGAKAAGMTTVWLAPDKTYTVPEADYHVQSVRELLNLF</sequence>
<dbReference type="Gene3D" id="1.10.150.400">
    <property type="match status" value="1"/>
</dbReference>
<dbReference type="SFLD" id="SFLDS00003">
    <property type="entry name" value="Haloacid_Dehalogenase"/>
    <property type="match status" value="1"/>
</dbReference>
<dbReference type="InterPro" id="IPR036412">
    <property type="entry name" value="HAD-like_sf"/>
</dbReference>
<dbReference type="EMBL" id="LNQE01001888">
    <property type="protein sequence ID" value="KUG03255.1"/>
    <property type="molecule type" value="Genomic_DNA"/>
</dbReference>
<name>A0A0W8E3L8_9ZZZZ</name>
<comment type="cofactor">
    <cofactor evidence="1">
        <name>Mg(2+)</name>
        <dbReference type="ChEBI" id="CHEBI:18420"/>
    </cofactor>
</comment>
<keyword evidence="4" id="KW-0460">Magnesium</keyword>
<evidence type="ECO:0000256" key="1">
    <source>
        <dbReference type="ARBA" id="ARBA00001946"/>
    </source>
</evidence>
<proteinExistence type="predicted"/>
<accession>A0A0W8E3L8</accession>
<evidence type="ECO:0000256" key="2">
    <source>
        <dbReference type="ARBA" id="ARBA00022723"/>
    </source>
</evidence>
<dbReference type="SFLD" id="SFLDG01129">
    <property type="entry name" value="C1.5:_HAD__Beta-PGM__Phosphata"/>
    <property type="match status" value="1"/>
</dbReference>
<comment type="caution">
    <text evidence="5">The sequence shown here is derived from an EMBL/GenBank/DDBJ whole genome shotgun (WGS) entry which is preliminary data.</text>
</comment>
<evidence type="ECO:0000256" key="3">
    <source>
        <dbReference type="ARBA" id="ARBA00022801"/>
    </source>
</evidence>
<dbReference type="NCBIfam" id="TIGR01549">
    <property type="entry name" value="HAD-SF-IA-v1"/>
    <property type="match status" value="1"/>
</dbReference>
<evidence type="ECO:0000313" key="5">
    <source>
        <dbReference type="EMBL" id="KUG03255.1"/>
    </source>
</evidence>
<dbReference type="PANTHER" id="PTHR46470">
    <property type="entry name" value="N-ACYLNEURAMINATE-9-PHOSPHATASE"/>
    <property type="match status" value="1"/>
</dbReference>
<dbReference type="SUPFAM" id="SSF56784">
    <property type="entry name" value="HAD-like"/>
    <property type="match status" value="1"/>
</dbReference>
<dbReference type="GO" id="GO:0046872">
    <property type="term" value="F:metal ion binding"/>
    <property type="evidence" value="ECO:0007669"/>
    <property type="project" value="UniProtKB-KW"/>
</dbReference>